<feature type="domain" description="C2H2-type" evidence="7">
    <location>
        <begin position="351"/>
        <end position="380"/>
    </location>
</feature>
<feature type="binding site" evidence="6">
    <location>
        <position position="17"/>
    </location>
    <ligand>
        <name>Zn(2+)</name>
        <dbReference type="ChEBI" id="CHEBI:29105"/>
    </ligand>
</feature>
<feature type="binding site" evidence="6">
    <location>
        <position position="63"/>
    </location>
    <ligand>
        <name>Zn(2+)</name>
        <dbReference type="ChEBI" id="CHEBI:29105"/>
    </ligand>
</feature>
<evidence type="ECO:0008006" key="11">
    <source>
        <dbReference type="Google" id="ProtNLM"/>
    </source>
</evidence>
<evidence type="ECO:0000256" key="1">
    <source>
        <dbReference type="ARBA" id="ARBA00022723"/>
    </source>
</evidence>
<feature type="binding site" evidence="6">
    <location>
        <position position="20"/>
    </location>
    <ligand>
        <name>Zn(2+)</name>
        <dbReference type="ChEBI" id="CHEBI:29105"/>
    </ligand>
</feature>
<dbReference type="PANTHER" id="PTHR24379:SF121">
    <property type="entry name" value="C2H2-TYPE DOMAIN-CONTAINING PROTEIN"/>
    <property type="match status" value="1"/>
</dbReference>
<dbReference type="InterPro" id="IPR013087">
    <property type="entry name" value="Znf_C2H2_type"/>
</dbReference>
<sequence>MELNETERELKDNLNKCRCCFRMIINLRGAVEIDENIQTQFFQLTSIDLITSECFSNRICQLCANDLQSFVQLREDLIAKQTQLYSLAGLDIESMQETHLNDDATEVEANEDTNYDVNYESVEDYESEMLEEVIEENEFATEDDTTESNLKILKIEKITSADDVLVNDDLQESSDCYGEENSKIIYGSNVILVNKPDVKDEEDVHCEMCKINVPQSFYDEHIETMHSYDYLSCEKCDQSFYSKIALRRHVYDEHVPRSSNEKKKKKLQYCPLCTKEYDYKKQLNDHIRSFHKKERNTQCDICNRKFYHRDLKKHIEHVHGEKTLTCEVCGRKYSCYDNLKLHMRYHQVPKYICKVEGCGKRFHQKSLLEHHKVKHTDKKQIECKECSSNFFTIRDLKRHVQRVHEKVYRQCAVCEMTFCRKDKYREHILKSHKNLPVNERDSILDEIKKLNWYEKE</sequence>
<comment type="caution">
    <text evidence="9">The sequence shown here is derived from an EMBL/GenBank/DDBJ whole genome shotgun (WGS) entry which is preliminary data.</text>
</comment>
<keyword evidence="2" id="KW-0677">Repeat</keyword>
<feature type="domain" description="ZAD" evidence="8">
    <location>
        <begin position="15"/>
        <end position="87"/>
    </location>
</feature>
<reference evidence="9" key="1">
    <citation type="submission" date="2021-03" db="EMBL/GenBank/DDBJ databases">
        <title>Chromosome level genome of the anhydrobiotic midge Polypedilum vanderplanki.</title>
        <authorList>
            <person name="Yoshida Y."/>
            <person name="Kikawada T."/>
            <person name="Gusev O."/>
        </authorList>
    </citation>
    <scope>NUCLEOTIDE SEQUENCE</scope>
    <source>
        <strain evidence="9">NIAS01</strain>
        <tissue evidence="9">Whole body or cell culture</tissue>
    </source>
</reference>
<dbReference type="SMART" id="SM00355">
    <property type="entry name" value="ZnF_C2H2"/>
    <property type="match status" value="8"/>
</dbReference>
<dbReference type="InterPro" id="IPR036236">
    <property type="entry name" value="Znf_C2H2_sf"/>
</dbReference>
<organism evidence="9 10">
    <name type="scientific">Polypedilum vanderplanki</name>
    <name type="common">Sleeping chironomid midge</name>
    <dbReference type="NCBI Taxonomy" id="319348"/>
    <lineage>
        <taxon>Eukaryota</taxon>
        <taxon>Metazoa</taxon>
        <taxon>Ecdysozoa</taxon>
        <taxon>Arthropoda</taxon>
        <taxon>Hexapoda</taxon>
        <taxon>Insecta</taxon>
        <taxon>Pterygota</taxon>
        <taxon>Neoptera</taxon>
        <taxon>Endopterygota</taxon>
        <taxon>Diptera</taxon>
        <taxon>Nematocera</taxon>
        <taxon>Chironomoidea</taxon>
        <taxon>Chironomidae</taxon>
        <taxon>Chironominae</taxon>
        <taxon>Polypedilum</taxon>
        <taxon>Polypedilum</taxon>
    </lineage>
</organism>
<feature type="domain" description="C2H2-type" evidence="7">
    <location>
        <begin position="268"/>
        <end position="296"/>
    </location>
</feature>
<dbReference type="Pfam" id="PF00096">
    <property type="entry name" value="zf-C2H2"/>
    <property type="match status" value="4"/>
</dbReference>
<evidence type="ECO:0000256" key="2">
    <source>
        <dbReference type="ARBA" id="ARBA00022737"/>
    </source>
</evidence>
<dbReference type="SUPFAM" id="SSF57667">
    <property type="entry name" value="beta-beta-alpha zinc fingers"/>
    <property type="match status" value="3"/>
</dbReference>
<evidence type="ECO:0000256" key="6">
    <source>
        <dbReference type="PROSITE-ProRule" id="PRU01263"/>
    </source>
</evidence>
<gene>
    <name evidence="9" type="ORF">PVAND_012554</name>
</gene>
<name>A0A9J6CN27_POLVA</name>
<dbReference type="AlphaFoldDB" id="A0A9J6CN27"/>
<dbReference type="GO" id="GO:0005634">
    <property type="term" value="C:nucleus"/>
    <property type="evidence" value="ECO:0007669"/>
    <property type="project" value="InterPro"/>
</dbReference>
<dbReference type="Gene3D" id="3.30.160.60">
    <property type="entry name" value="Classic Zinc Finger"/>
    <property type="match status" value="5"/>
</dbReference>
<dbReference type="InterPro" id="IPR012934">
    <property type="entry name" value="Znf_AD"/>
</dbReference>
<dbReference type="PROSITE" id="PS50157">
    <property type="entry name" value="ZINC_FINGER_C2H2_2"/>
    <property type="match status" value="5"/>
</dbReference>
<evidence type="ECO:0000256" key="4">
    <source>
        <dbReference type="ARBA" id="ARBA00022833"/>
    </source>
</evidence>
<feature type="binding site" evidence="6">
    <location>
        <position position="60"/>
    </location>
    <ligand>
        <name>Zn(2+)</name>
        <dbReference type="ChEBI" id="CHEBI:29105"/>
    </ligand>
</feature>
<evidence type="ECO:0000259" key="7">
    <source>
        <dbReference type="PROSITE" id="PS50157"/>
    </source>
</evidence>
<proteinExistence type="predicted"/>
<dbReference type="PANTHER" id="PTHR24379">
    <property type="entry name" value="KRAB AND ZINC FINGER DOMAIN-CONTAINING"/>
    <property type="match status" value="1"/>
</dbReference>
<feature type="domain" description="C2H2-type" evidence="7">
    <location>
        <begin position="381"/>
        <end position="404"/>
    </location>
</feature>
<feature type="domain" description="C2H2-type" evidence="7">
    <location>
        <begin position="324"/>
        <end position="351"/>
    </location>
</feature>
<evidence type="ECO:0000313" key="10">
    <source>
        <dbReference type="Proteomes" id="UP001107558"/>
    </source>
</evidence>
<dbReference type="EMBL" id="JADBJN010000001">
    <property type="protein sequence ID" value="KAG5683263.1"/>
    <property type="molecule type" value="Genomic_DNA"/>
</dbReference>
<dbReference type="PROSITE" id="PS51915">
    <property type="entry name" value="ZAD"/>
    <property type="match status" value="1"/>
</dbReference>
<dbReference type="Proteomes" id="UP001107558">
    <property type="component" value="Chromosome 1"/>
</dbReference>
<evidence type="ECO:0000313" key="9">
    <source>
        <dbReference type="EMBL" id="KAG5683263.1"/>
    </source>
</evidence>
<keyword evidence="4 6" id="KW-0862">Zinc</keyword>
<evidence type="ECO:0000256" key="3">
    <source>
        <dbReference type="ARBA" id="ARBA00022771"/>
    </source>
</evidence>
<dbReference type="OrthoDB" id="8117106at2759"/>
<dbReference type="GO" id="GO:0008270">
    <property type="term" value="F:zinc ion binding"/>
    <property type="evidence" value="ECO:0007669"/>
    <property type="project" value="UniProtKB-UniRule"/>
</dbReference>
<dbReference type="SUPFAM" id="SSF57716">
    <property type="entry name" value="Glucocorticoid receptor-like (DNA-binding domain)"/>
    <property type="match status" value="1"/>
</dbReference>
<feature type="domain" description="C2H2-type" evidence="7">
    <location>
        <begin position="231"/>
        <end position="259"/>
    </location>
</feature>
<dbReference type="FunFam" id="3.30.160.60:FF:000446">
    <property type="entry name" value="Zinc finger protein"/>
    <property type="match status" value="1"/>
</dbReference>
<dbReference type="PROSITE" id="PS00028">
    <property type="entry name" value="ZINC_FINGER_C2H2_1"/>
    <property type="match status" value="6"/>
</dbReference>
<keyword evidence="10" id="KW-1185">Reference proteome</keyword>
<evidence type="ECO:0000256" key="5">
    <source>
        <dbReference type="PROSITE-ProRule" id="PRU00042"/>
    </source>
</evidence>
<dbReference type="SMART" id="SM00868">
    <property type="entry name" value="zf-AD"/>
    <property type="match status" value="1"/>
</dbReference>
<keyword evidence="1 6" id="KW-0479">Metal-binding</keyword>
<protein>
    <recommendedName>
        <fullName evidence="11">Zinc finger protein</fullName>
    </recommendedName>
</protein>
<keyword evidence="3 5" id="KW-0863">Zinc-finger</keyword>
<evidence type="ECO:0000259" key="8">
    <source>
        <dbReference type="PROSITE" id="PS51915"/>
    </source>
</evidence>
<accession>A0A9J6CN27</accession>